<feature type="region of interest" description="Disordered" evidence="1">
    <location>
        <begin position="73"/>
        <end position="97"/>
    </location>
</feature>
<name>A0A4C1ZVX6_EUMVA</name>
<keyword evidence="3" id="KW-1185">Reference proteome</keyword>
<protein>
    <submittedName>
        <fullName evidence="2">Uncharacterized protein</fullName>
    </submittedName>
</protein>
<dbReference type="Proteomes" id="UP000299102">
    <property type="component" value="Unassembled WGS sequence"/>
</dbReference>
<proteinExistence type="predicted"/>
<evidence type="ECO:0000313" key="2">
    <source>
        <dbReference type="EMBL" id="GBP92150.1"/>
    </source>
</evidence>
<comment type="caution">
    <text evidence="2">The sequence shown here is derived from an EMBL/GenBank/DDBJ whole genome shotgun (WGS) entry which is preliminary data.</text>
</comment>
<accession>A0A4C1ZVX6</accession>
<dbReference type="AlphaFoldDB" id="A0A4C1ZVX6"/>
<gene>
    <name evidence="2" type="ORF">EVAR_66641_1</name>
</gene>
<evidence type="ECO:0000313" key="3">
    <source>
        <dbReference type="Proteomes" id="UP000299102"/>
    </source>
</evidence>
<reference evidence="2 3" key="1">
    <citation type="journal article" date="2019" name="Commun. Biol.">
        <title>The bagworm genome reveals a unique fibroin gene that provides high tensile strength.</title>
        <authorList>
            <person name="Kono N."/>
            <person name="Nakamura H."/>
            <person name="Ohtoshi R."/>
            <person name="Tomita M."/>
            <person name="Numata K."/>
            <person name="Arakawa K."/>
        </authorList>
    </citation>
    <scope>NUCLEOTIDE SEQUENCE [LARGE SCALE GENOMIC DNA]</scope>
</reference>
<sequence length="97" mass="10695">MIFALMLRISVSDDEQIVIADSHREPRCRGLEPATLVHCGLRVVTTVVTCGAPTSATDGLTIAETRSERFNSRKLIPPFSRGQNSKSIQYQKATPDH</sequence>
<evidence type="ECO:0000256" key="1">
    <source>
        <dbReference type="SAM" id="MobiDB-lite"/>
    </source>
</evidence>
<dbReference type="EMBL" id="BGZK01002243">
    <property type="protein sequence ID" value="GBP92150.1"/>
    <property type="molecule type" value="Genomic_DNA"/>
</dbReference>
<feature type="compositionally biased region" description="Polar residues" evidence="1">
    <location>
        <begin position="81"/>
        <end position="97"/>
    </location>
</feature>
<organism evidence="2 3">
    <name type="scientific">Eumeta variegata</name>
    <name type="common">Bagworm moth</name>
    <name type="synonym">Eumeta japonica</name>
    <dbReference type="NCBI Taxonomy" id="151549"/>
    <lineage>
        <taxon>Eukaryota</taxon>
        <taxon>Metazoa</taxon>
        <taxon>Ecdysozoa</taxon>
        <taxon>Arthropoda</taxon>
        <taxon>Hexapoda</taxon>
        <taxon>Insecta</taxon>
        <taxon>Pterygota</taxon>
        <taxon>Neoptera</taxon>
        <taxon>Endopterygota</taxon>
        <taxon>Lepidoptera</taxon>
        <taxon>Glossata</taxon>
        <taxon>Ditrysia</taxon>
        <taxon>Tineoidea</taxon>
        <taxon>Psychidae</taxon>
        <taxon>Oiketicinae</taxon>
        <taxon>Eumeta</taxon>
    </lineage>
</organism>